<dbReference type="SUPFAM" id="SSF55729">
    <property type="entry name" value="Acyl-CoA N-acyltransferases (Nat)"/>
    <property type="match status" value="1"/>
</dbReference>
<dbReference type="GO" id="GO:0016746">
    <property type="term" value="F:acyltransferase activity"/>
    <property type="evidence" value="ECO:0007669"/>
    <property type="project" value="UniProtKB-KW"/>
</dbReference>
<dbReference type="Proteomes" id="UP001589628">
    <property type="component" value="Unassembled WGS sequence"/>
</dbReference>
<sequence length="177" mass="19660">MPASLPPRLTSQRIQLRQWQQQDLDAYAALLADAETVRYIGHGQPYSRQEAWMNMAVLAGHWQLLGFGIWALCARDSGELLGRVGFIQPEGWPGLELAWLLKRSHWGQGLASEAASLALDCARQHWPANTPIISLIHPHNQRSARLAQRLGALPGEPVVMHGQPVECFFYPANALPS</sequence>
<dbReference type="InterPro" id="IPR051531">
    <property type="entry name" value="N-acetyltransferase"/>
</dbReference>
<name>A0ABV5ZAD2_9GAMM</name>
<evidence type="ECO:0000313" key="3">
    <source>
        <dbReference type="Proteomes" id="UP001589628"/>
    </source>
</evidence>
<accession>A0ABV5ZAD2</accession>
<dbReference type="RefSeq" id="WP_035460496.1">
    <property type="nucleotide sequence ID" value="NZ_JBHLZN010000002.1"/>
</dbReference>
<feature type="domain" description="N-acetyltransferase" evidence="1">
    <location>
        <begin position="14"/>
        <end position="176"/>
    </location>
</feature>
<organism evidence="2 3">
    <name type="scientific">Balneatrix alpica</name>
    <dbReference type="NCBI Taxonomy" id="75684"/>
    <lineage>
        <taxon>Bacteria</taxon>
        <taxon>Pseudomonadati</taxon>
        <taxon>Pseudomonadota</taxon>
        <taxon>Gammaproteobacteria</taxon>
        <taxon>Oceanospirillales</taxon>
        <taxon>Balneatrichaceae</taxon>
        <taxon>Balneatrix</taxon>
    </lineage>
</organism>
<dbReference type="EMBL" id="JBHLZN010000002">
    <property type="protein sequence ID" value="MFB9886203.1"/>
    <property type="molecule type" value="Genomic_DNA"/>
</dbReference>
<reference evidence="2 3" key="1">
    <citation type="submission" date="2024-09" db="EMBL/GenBank/DDBJ databases">
        <authorList>
            <person name="Sun Q."/>
            <person name="Mori K."/>
        </authorList>
    </citation>
    <scope>NUCLEOTIDE SEQUENCE [LARGE SCALE GENOMIC DNA]</scope>
    <source>
        <strain evidence="2 3">ATCC 51285</strain>
    </source>
</reference>
<dbReference type="InterPro" id="IPR016181">
    <property type="entry name" value="Acyl_CoA_acyltransferase"/>
</dbReference>
<keyword evidence="2" id="KW-0808">Transferase</keyword>
<dbReference type="PANTHER" id="PTHR43792">
    <property type="entry name" value="GNAT FAMILY, PUTATIVE (AFU_ORTHOLOGUE AFUA_3G00765)-RELATED-RELATED"/>
    <property type="match status" value="1"/>
</dbReference>
<keyword evidence="2" id="KW-0012">Acyltransferase</keyword>
<evidence type="ECO:0000313" key="2">
    <source>
        <dbReference type="EMBL" id="MFB9886203.1"/>
    </source>
</evidence>
<dbReference type="Pfam" id="PF13302">
    <property type="entry name" value="Acetyltransf_3"/>
    <property type="match status" value="1"/>
</dbReference>
<protein>
    <submittedName>
        <fullName evidence="2">GNAT family N-acetyltransferase</fullName>
        <ecNumber evidence="2">2.3.-.-</ecNumber>
    </submittedName>
</protein>
<dbReference type="InterPro" id="IPR000182">
    <property type="entry name" value="GNAT_dom"/>
</dbReference>
<dbReference type="PROSITE" id="PS51186">
    <property type="entry name" value="GNAT"/>
    <property type="match status" value="1"/>
</dbReference>
<dbReference type="PANTHER" id="PTHR43792:SF1">
    <property type="entry name" value="N-ACETYLTRANSFERASE DOMAIN-CONTAINING PROTEIN"/>
    <property type="match status" value="1"/>
</dbReference>
<proteinExistence type="predicted"/>
<dbReference type="Gene3D" id="3.40.630.30">
    <property type="match status" value="1"/>
</dbReference>
<dbReference type="EC" id="2.3.-.-" evidence="2"/>
<evidence type="ECO:0000259" key="1">
    <source>
        <dbReference type="PROSITE" id="PS51186"/>
    </source>
</evidence>
<gene>
    <name evidence="2" type="ORF">ACFFLH_07280</name>
</gene>
<keyword evidence="3" id="KW-1185">Reference proteome</keyword>
<comment type="caution">
    <text evidence="2">The sequence shown here is derived from an EMBL/GenBank/DDBJ whole genome shotgun (WGS) entry which is preliminary data.</text>
</comment>